<dbReference type="EMBL" id="LR134190">
    <property type="protein sequence ID" value="VEB51242.1"/>
    <property type="molecule type" value="Genomic_DNA"/>
</dbReference>
<evidence type="ECO:0000313" key="2">
    <source>
        <dbReference type="Proteomes" id="UP000269208"/>
    </source>
</evidence>
<sequence>MPRHTGYGLDGLTLRTGGVFNPGTGRAPVPVRYWGSVIWGAVSADGAYCHGEVPGRQPLRE</sequence>
<reference evidence="1 2" key="1">
    <citation type="submission" date="2018-12" db="EMBL/GenBank/DDBJ databases">
        <authorList>
            <consortium name="Pathogen Informatics"/>
        </authorList>
    </citation>
    <scope>NUCLEOTIDE SEQUENCE [LARGE SCALE GENOMIC DNA]</scope>
    <source>
        <strain evidence="1 2">NCTC6754</strain>
    </source>
</reference>
<protein>
    <submittedName>
        <fullName evidence="1">Uncharacterized protein</fullName>
    </submittedName>
</protein>
<dbReference type="AlphaFoldDB" id="A0A3S4LNX4"/>
<evidence type="ECO:0000313" key="1">
    <source>
        <dbReference type="EMBL" id="VEB51242.1"/>
    </source>
</evidence>
<dbReference type="Proteomes" id="UP000269208">
    <property type="component" value="Chromosome"/>
</dbReference>
<proteinExistence type="predicted"/>
<accession>A0A3S4LNX4</accession>
<name>A0A3S4LNX4_SALET</name>
<organism evidence="1 2">
    <name type="scientific">Salmonella enterica I</name>
    <dbReference type="NCBI Taxonomy" id="59201"/>
    <lineage>
        <taxon>Bacteria</taxon>
        <taxon>Pseudomonadati</taxon>
        <taxon>Pseudomonadota</taxon>
        <taxon>Gammaproteobacteria</taxon>
        <taxon>Enterobacterales</taxon>
        <taxon>Enterobacteriaceae</taxon>
        <taxon>Salmonella</taxon>
    </lineage>
</organism>
<gene>
    <name evidence="1" type="ORF">NCTC6754_00941</name>
</gene>